<proteinExistence type="predicted"/>
<dbReference type="InterPro" id="IPR038694">
    <property type="entry name" value="DUF427_sf"/>
</dbReference>
<protein>
    <submittedName>
        <fullName evidence="2">DUF427 domain-containing protein</fullName>
    </submittedName>
</protein>
<evidence type="ECO:0000259" key="1">
    <source>
        <dbReference type="Pfam" id="PF04248"/>
    </source>
</evidence>
<sequence>MKASWNGVVVAESDDTVLVEGNHYFPESALDRRYVTFSNHRSTCAWKGEASYYSLLVNGELNPDAAWYYPDPKPEADMVRGRVAFWKGVKVE</sequence>
<organism evidence="2 3">
    <name type="scientific">Ramlibacter rhizophilus</name>
    <dbReference type="NCBI Taxonomy" id="1781167"/>
    <lineage>
        <taxon>Bacteria</taxon>
        <taxon>Pseudomonadati</taxon>
        <taxon>Pseudomonadota</taxon>
        <taxon>Betaproteobacteria</taxon>
        <taxon>Burkholderiales</taxon>
        <taxon>Comamonadaceae</taxon>
        <taxon>Ramlibacter</taxon>
    </lineage>
</organism>
<comment type="caution">
    <text evidence="2">The sequence shown here is derived from an EMBL/GenBank/DDBJ whole genome shotgun (WGS) entry which is preliminary data.</text>
</comment>
<keyword evidence="3" id="KW-1185">Reference proteome</keyword>
<evidence type="ECO:0000313" key="3">
    <source>
        <dbReference type="Proteomes" id="UP000297564"/>
    </source>
</evidence>
<feature type="domain" description="DUF427" evidence="1">
    <location>
        <begin position="1"/>
        <end position="87"/>
    </location>
</feature>
<evidence type="ECO:0000313" key="2">
    <source>
        <dbReference type="EMBL" id="TFZ04289.1"/>
    </source>
</evidence>
<dbReference type="Proteomes" id="UP000297564">
    <property type="component" value="Unassembled WGS sequence"/>
</dbReference>
<name>A0A4Z0C238_9BURK</name>
<accession>A0A4Z0C238</accession>
<dbReference type="PANTHER" id="PTHR34310:SF5">
    <property type="entry name" value="DUF427 DOMAIN PROTEIN (AFU_ORTHOLOGUE AFUA_3G02220)"/>
    <property type="match status" value="1"/>
</dbReference>
<dbReference type="RefSeq" id="WP_135283170.1">
    <property type="nucleotide sequence ID" value="NZ_SMLL01000001.1"/>
</dbReference>
<dbReference type="PANTHER" id="PTHR34310">
    <property type="entry name" value="DUF427 DOMAIN PROTEIN (AFU_ORTHOLOGUE AFUA_3G02220)"/>
    <property type="match status" value="1"/>
</dbReference>
<gene>
    <name evidence="2" type="ORF">EZ242_00580</name>
</gene>
<dbReference type="EMBL" id="SMLL01000001">
    <property type="protein sequence ID" value="TFZ04289.1"/>
    <property type="molecule type" value="Genomic_DNA"/>
</dbReference>
<reference evidence="2 3" key="1">
    <citation type="submission" date="2019-03" db="EMBL/GenBank/DDBJ databases">
        <title>Ramlibacter rhizophilus CCTCC AB2015357, whole genome shotgun sequence.</title>
        <authorList>
            <person name="Zhang X."/>
            <person name="Feng G."/>
            <person name="Zhu H."/>
        </authorList>
    </citation>
    <scope>NUCLEOTIDE SEQUENCE [LARGE SCALE GENOMIC DNA]</scope>
    <source>
        <strain evidence="2 3">CCTCC AB2015357</strain>
    </source>
</reference>
<dbReference type="InterPro" id="IPR007361">
    <property type="entry name" value="DUF427"/>
</dbReference>
<dbReference type="OrthoDB" id="4565346at2"/>
<dbReference type="Gene3D" id="2.170.150.40">
    <property type="entry name" value="Domain of unknown function (DUF427)"/>
    <property type="match status" value="1"/>
</dbReference>
<dbReference type="Pfam" id="PF04248">
    <property type="entry name" value="NTP_transf_9"/>
    <property type="match status" value="1"/>
</dbReference>
<dbReference type="AlphaFoldDB" id="A0A4Z0C238"/>